<evidence type="ECO:0000313" key="3">
    <source>
        <dbReference type="Proteomes" id="UP001152300"/>
    </source>
</evidence>
<gene>
    <name evidence="2" type="ORF">OCU04_011150</name>
</gene>
<sequence length="332" mass="37202">MLSLRQEENEDGVAGGRNQTENTEDGAGGNDEGEDPGHEGRGDEDDTTDEDDQFPLVEIPRDTLHHLNMTQQELEDEELEPDEHDRKGIIKVSQRLTKDGGMLVAQISEKPSNYDALLRQLGAGRNSPPPTEEVYNSYISAVTNRDQDIFVARDLLFKGPSQPGAVLPNYGVITRQEFTILGDHDGLKDLVGPQPDYIEGFHNRRDVLKALYNDVDGAAEMVENESTRSLVLPSLAGHWTRPGVPIEMAMIQLRYIGAAMVTEKRRALKRIRNFVGTKITPQVQFRGVITFTMQESTLTFYTHFRRTGKAKKYSINMIPEYHMNLGDSTLAC</sequence>
<feature type="region of interest" description="Disordered" evidence="1">
    <location>
        <begin position="1"/>
        <end position="53"/>
    </location>
</feature>
<dbReference type="Proteomes" id="UP001152300">
    <property type="component" value="Unassembled WGS sequence"/>
</dbReference>
<evidence type="ECO:0000256" key="1">
    <source>
        <dbReference type="SAM" id="MobiDB-lite"/>
    </source>
</evidence>
<comment type="caution">
    <text evidence="2">The sequence shown here is derived from an EMBL/GenBank/DDBJ whole genome shotgun (WGS) entry which is preliminary data.</text>
</comment>
<proteinExistence type="predicted"/>
<evidence type="ECO:0000313" key="2">
    <source>
        <dbReference type="EMBL" id="KAJ8059489.1"/>
    </source>
</evidence>
<dbReference type="EMBL" id="JAPEIS010000014">
    <property type="protein sequence ID" value="KAJ8059489.1"/>
    <property type="molecule type" value="Genomic_DNA"/>
</dbReference>
<keyword evidence="3" id="KW-1185">Reference proteome</keyword>
<protein>
    <submittedName>
        <fullName evidence="2">Uncharacterized protein</fullName>
    </submittedName>
</protein>
<feature type="compositionally biased region" description="Acidic residues" evidence="1">
    <location>
        <begin position="42"/>
        <end position="53"/>
    </location>
</feature>
<accession>A0A9X0AAW6</accession>
<name>A0A9X0AAW6_9HELO</name>
<organism evidence="2 3">
    <name type="scientific">Sclerotinia nivalis</name>
    <dbReference type="NCBI Taxonomy" id="352851"/>
    <lineage>
        <taxon>Eukaryota</taxon>
        <taxon>Fungi</taxon>
        <taxon>Dikarya</taxon>
        <taxon>Ascomycota</taxon>
        <taxon>Pezizomycotina</taxon>
        <taxon>Leotiomycetes</taxon>
        <taxon>Helotiales</taxon>
        <taxon>Sclerotiniaceae</taxon>
        <taxon>Sclerotinia</taxon>
    </lineage>
</organism>
<dbReference type="OrthoDB" id="5424149at2759"/>
<dbReference type="AlphaFoldDB" id="A0A9X0AAW6"/>
<reference evidence="2" key="1">
    <citation type="submission" date="2022-11" db="EMBL/GenBank/DDBJ databases">
        <title>Genome Resource of Sclerotinia nivalis Strain SnTB1, a Plant Pathogen Isolated from American Ginseng.</title>
        <authorList>
            <person name="Fan S."/>
        </authorList>
    </citation>
    <scope>NUCLEOTIDE SEQUENCE</scope>
    <source>
        <strain evidence="2">SnTB1</strain>
    </source>
</reference>